<keyword evidence="3 7" id="KW-0805">Transcription regulation</keyword>
<evidence type="ECO:0000256" key="6">
    <source>
        <dbReference type="ARBA" id="ARBA00024936"/>
    </source>
</evidence>
<evidence type="ECO:0000256" key="2">
    <source>
        <dbReference type="ARBA" id="ARBA00022491"/>
    </source>
</evidence>
<evidence type="ECO:0000259" key="9">
    <source>
        <dbReference type="PROSITE" id="PS50977"/>
    </source>
</evidence>
<dbReference type="PANTHER" id="PTHR30055">
    <property type="entry name" value="HTH-TYPE TRANSCRIPTIONAL REGULATOR RUTR"/>
    <property type="match status" value="1"/>
</dbReference>
<keyword evidence="2 7" id="KW-0678">Repressor</keyword>
<dbReference type="InterPro" id="IPR039538">
    <property type="entry name" value="BetI_C"/>
</dbReference>
<dbReference type="GO" id="GO:0003700">
    <property type="term" value="F:DNA-binding transcription factor activity"/>
    <property type="evidence" value="ECO:0007669"/>
    <property type="project" value="UniProtKB-UniRule"/>
</dbReference>
<reference evidence="10 11" key="1">
    <citation type="submission" date="2019-04" db="EMBL/GenBank/DDBJ databases">
        <title>Genome sequence of Pelagicola litoralis CL-ES2.</title>
        <authorList>
            <person name="Cao J."/>
        </authorList>
    </citation>
    <scope>NUCLEOTIDE SEQUENCE [LARGE SCALE GENOMIC DNA]</scope>
    <source>
        <strain evidence="10 11">CL-ES2</strain>
    </source>
</reference>
<dbReference type="UniPathway" id="UPA00529"/>
<dbReference type="InterPro" id="IPR001647">
    <property type="entry name" value="HTH_TetR"/>
</dbReference>
<proteinExistence type="inferred from homology"/>
<dbReference type="OrthoDB" id="7618612at2"/>
<evidence type="ECO:0000313" key="11">
    <source>
        <dbReference type="Proteomes" id="UP000306575"/>
    </source>
</evidence>
<dbReference type="NCBIfam" id="TIGR03384">
    <property type="entry name" value="betaine_BetI"/>
    <property type="match status" value="1"/>
</dbReference>
<dbReference type="PRINTS" id="PR00455">
    <property type="entry name" value="HTHTETR"/>
</dbReference>
<feature type="domain" description="HTH tetR-type" evidence="9">
    <location>
        <begin position="8"/>
        <end position="68"/>
    </location>
</feature>
<dbReference type="GO" id="GO:0045892">
    <property type="term" value="P:negative regulation of DNA-templated transcription"/>
    <property type="evidence" value="ECO:0007669"/>
    <property type="project" value="UniProtKB-UniRule"/>
</dbReference>
<dbReference type="InterPro" id="IPR017757">
    <property type="entry name" value="Tscrpt_rep_BetI"/>
</dbReference>
<dbReference type="Proteomes" id="UP000306575">
    <property type="component" value="Unassembled WGS sequence"/>
</dbReference>
<gene>
    <name evidence="7 10" type="primary">betI</name>
    <name evidence="10" type="ORF">FAP39_04565</name>
</gene>
<dbReference type="GO" id="GO:0000976">
    <property type="term" value="F:transcription cis-regulatory region binding"/>
    <property type="evidence" value="ECO:0007669"/>
    <property type="project" value="TreeGrafter"/>
</dbReference>
<dbReference type="InterPro" id="IPR050109">
    <property type="entry name" value="HTH-type_TetR-like_transc_reg"/>
</dbReference>
<keyword evidence="5 7" id="KW-0804">Transcription</keyword>
<dbReference type="HAMAP" id="MF_00768">
    <property type="entry name" value="HTH_type_BetI"/>
    <property type="match status" value="1"/>
</dbReference>
<evidence type="ECO:0000256" key="1">
    <source>
        <dbReference type="ARBA" id="ARBA00004719"/>
    </source>
</evidence>
<sequence length="202" mass="23164">MTRKRIRDIRNQELIDATIRAVHHHGYSDVTMVEIAREADASAASINYYFGSKEKLIEATMRHLLGMLKSILLERLALARTPRERLLAILDANFDDRLFTVEQCSLWMQFWANAPYAASLSRLHHINRARVRTHFRAELRVLLPQDRRETVREALQAYMDGVWLEATQSDKNPDAATTRAEARRVADLMLDIATSGAPHTRG</sequence>
<comment type="caution">
    <text evidence="10">The sequence shown here is derived from an EMBL/GenBank/DDBJ whole genome shotgun (WGS) entry which is preliminary data.</text>
</comment>
<feature type="DNA-binding region" description="H-T-H motif" evidence="7 8">
    <location>
        <begin position="31"/>
        <end position="50"/>
    </location>
</feature>
<dbReference type="GO" id="GO:0019285">
    <property type="term" value="P:glycine betaine biosynthetic process from choline"/>
    <property type="evidence" value="ECO:0007669"/>
    <property type="project" value="UniProtKB-UniRule"/>
</dbReference>
<name>A0A4U7N7Y8_9RHOB</name>
<dbReference type="Gene3D" id="1.10.357.10">
    <property type="entry name" value="Tetracycline Repressor, domain 2"/>
    <property type="match status" value="1"/>
</dbReference>
<dbReference type="RefSeq" id="WP_138015202.1">
    <property type="nucleotide sequence ID" value="NZ_SULI01000003.1"/>
</dbReference>
<dbReference type="EMBL" id="SULI01000003">
    <property type="protein sequence ID" value="TKZ21878.1"/>
    <property type="molecule type" value="Genomic_DNA"/>
</dbReference>
<evidence type="ECO:0000256" key="8">
    <source>
        <dbReference type="PROSITE-ProRule" id="PRU00335"/>
    </source>
</evidence>
<evidence type="ECO:0000256" key="3">
    <source>
        <dbReference type="ARBA" id="ARBA00023015"/>
    </source>
</evidence>
<keyword evidence="11" id="KW-1185">Reference proteome</keyword>
<evidence type="ECO:0000256" key="5">
    <source>
        <dbReference type="ARBA" id="ARBA00023163"/>
    </source>
</evidence>
<comment type="function">
    <text evidence="7">Repressor involved in choline regulation of the bet genes.</text>
</comment>
<protein>
    <recommendedName>
        <fullName evidence="7">HTH-type transcriptional regulator BetI</fullName>
    </recommendedName>
</protein>
<dbReference type="NCBIfam" id="NF001978">
    <property type="entry name" value="PRK00767.1"/>
    <property type="match status" value="1"/>
</dbReference>
<evidence type="ECO:0000256" key="7">
    <source>
        <dbReference type="HAMAP-Rule" id="MF_00768"/>
    </source>
</evidence>
<dbReference type="SUPFAM" id="SSF46689">
    <property type="entry name" value="Homeodomain-like"/>
    <property type="match status" value="1"/>
</dbReference>
<dbReference type="Pfam" id="PF00440">
    <property type="entry name" value="TetR_N"/>
    <property type="match status" value="1"/>
</dbReference>
<evidence type="ECO:0000256" key="4">
    <source>
        <dbReference type="ARBA" id="ARBA00023125"/>
    </source>
</evidence>
<dbReference type="Pfam" id="PF13977">
    <property type="entry name" value="TetR_C_6"/>
    <property type="match status" value="1"/>
</dbReference>
<comment type="function">
    <text evidence="6">Repressor involved in the biosynthesis of the osmoprotectant glycine betaine. It represses transcription of the choline transporter BetT and the genes of BetAB involved in the synthesis of glycine betaine.</text>
</comment>
<dbReference type="SUPFAM" id="SSF48498">
    <property type="entry name" value="Tetracyclin repressor-like, C-terminal domain"/>
    <property type="match status" value="1"/>
</dbReference>
<dbReference type="PROSITE" id="PS50977">
    <property type="entry name" value="HTH_TETR_2"/>
    <property type="match status" value="1"/>
</dbReference>
<dbReference type="PROSITE" id="PS01081">
    <property type="entry name" value="HTH_TETR_1"/>
    <property type="match status" value="1"/>
</dbReference>
<accession>A0A4U7N7Y8</accession>
<keyword evidence="4 7" id="KW-0238">DNA-binding</keyword>
<dbReference type="InterPro" id="IPR009057">
    <property type="entry name" value="Homeodomain-like_sf"/>
</dbReference>
<dbReference type="InterPro" id="IPR023772">
    <property type="entry name" value="DNA-bd_HTH_TetR-type_CS"/>
</dbReference>
<dbReference type="InterPro" id="IPR036271">
    <property type="entry name" value="Tet_transcr_reg_TetR-rel_C_sf"/>
</dbReference>
<comment type="pathway">
    <text evidence="1 7">Amine and polyamine biosynthesis; betaine biosynthesis via choline pathway [regulation].</text>
</comment>
<organism evidence="10 11">
    <name type="scientific">Shimia litoralis</name>
    <dbReference type="NCBI Taxonomy" id="420403"/>
    <lineage>
        <taxon>Bacteria</taxon>
        <taxon>Pseudomonadati</taxon>
        <taxon>Pseudomonadota</taxon>
        <taxon>Alphaproteobacteria</taxon>
        <taxon>Rhodobacterales</taxon>
        <taxon>Roseobacteraceae</taxon>
    </lineage>
</organism>
<dbReference type="PANTHER" id="PTHR30055:SF234">
    <property type="entry name" value="HTH-TYPE TRANSCRIPTIONAL REGULATOR BETI"/>
    <property type="match status" value="1"/>
</dbReference>
<evidence type="ECO:0000313" key="10">
    <source>
        <dbReference type="EMBL" id="TKZ21878.1"/>
    </source>
</evidence>
<dbReference type="AlphaFoldDB" id="A0A4U7N7Y8"/>